<dbReference type="Pfam" id="PF01479">
    <property type="entry name" value="S4"/>
    <property type="match status" value="1"/>
</dbReference>
<keyword evidence="5" id="KW-0687">Ribonucleoprotein</keyword>
<keyword evidence="4" id="KW-0689">Ribosomal protein</keyword>
<dbReference type="Gene3D" id="1.10.1050.10">
    <property type="entry name" value="Ribosomal Protein S4 Delta 41, Chain A, domain 1"/>
    <property type="match status" value="1"/>
</dbReference>
<name>A0A1F6BU66_9BACT</name>
<dbReference type="SUPFAM" id="SSF55174">
    <property type="entry name" value="Alpha-L RNA-binding motif"/>
    <property type="match status" value="1"/>
</dbReference>
<evidence type="ECO:0000256" key="2">
    <source>
        <dbReference type="ARBA" id="ARBA00022730"/>
    </source>
</evidence>
<dbReference type="Gene3D" id="3.10.290.10">
    <property type="entry name" value="RNA-binding S4 domain"/>
    <property type="match status" value="1"/>
</dbReference>
<organism evidence="10 11">
    <name type="scientific">Candidatus Jorgensenbacteria bacterium RIFCSPLOWO2_01_FULL_45_25b</name>
    <dbReference type="NCBI Taxonomy" id="1798471"/>
    <lineage>
        <taxon>Bacteria</taxon>
        <taxon>Candidatus Joergenseniibacteriota</taxon>
    </lineage>
</organism>
<keyword evidence="3 7" id="KW-0694">RNA-binding</keyword>
<comment type="caution">
    <text evidence="10">The sequence shown here is derived from an EMBL/GenBank/DDBJ whole genome shotgun (WGS) entry which is preliminary data.</text>
</comment>
<dbReference type="STRING" id="1798471.A3A21_01595"/>
<dbReference type="InterPro" id="IPR002942">
    <property type="entry name" value="S4_RNA-bd"/>
</dbReference>
<evidence type="ECO:0000256" key="5">
    <source>
        <dbReference type="ARBA" id="ARBA00023274"/>
    </source>
</evidence>
<evidence type="ECO:0000256" key="4">
    <source>
        <dbReference type="ARBA" id="ARBA00022980"/>
    </source>
</evidence>
<gene>
    <name evidence="10" type="ORF">A3A21_01595</name>
</gene>
<dbReference type="SMART" id="SM01390">
    <property type="entry name" value="Ribosomal_S4"/>
    <property type="match status" value="1"/>
</dbReference>
<evidence type="ECO:0000256" key="7">
    <source>
        <dbReference type="PROSITE-ProRule" id="PRU00182"/>
    </source>
</evidence>
<sequence>MRNVKEKKERALGTKLFLKADRCNSPKCAMIRRPHAPGVHGAKRKKQLSEFGRQFQEKQKLQITYGLTNRQMTNIFKSNEREEIMEALEKRLDRVVFLFGFAKSTRVARQLVSHGHITVNKKKVTVSSYITSIGNKVGIREESRKLKMFEDIETYLKQYTEPKWLRRTSNHEGEIVAKPEIDKASSPFDVSLVGEFYARR</sequence>
<evidence type="ECO:0000259" key="9">
    <source>
        <dbReference type="SMART" id="SM01390"/>
    </source>
</evidence>
<evidence type="ECO:0000313" key="11">
    <source>
        <dbReference type="Proteomes" id="UP000176996"/>
    </source>
</evidence>
<dbReference type="GO" id="GO:0042274">
    <property type="term" value="P:ribosomal small subunit biogenesis"/>
    <property type="evidence" value="ECO:0007669"/>
    <property type="project" value="TreeGrafter"/>
</dbReference>
<dbReference type="InterPro" id="IPR036986">
    <property type="entry name" value="S4_RNA-bd_sf"/>
</dbReference>
<evidence type="ECO:0000313" key="10">
    <source>
        <dbReference type="EMBL" id="OGG40087.1"/>
    </source>
</evidence>
<dbReference type="PROSITE" id="PS50889">
    <property type="entry name" value="S4"/>
    <property type="match status" value="1"/>
</dbReference>
<feature type="domain" description="Small ribosomal subunit protein uS4 N-terminal" evidence="9">
    <location>
        <begin position="3"/>
        <end position="89"/>
    </location>
</feature>
<dbReference type="AlphaFoldDB" id="A0A1F6BU66"/>
<dbReference type="SMART" id="SM00363">
    <property type="entry name" value="S4"/>
    <property type="match status" value="1"/>
</dbReference>
<dbReference type="FunFam" id="3.10.290.10:FF:000001">
    <property type="entry name" value="30S ribosomal protein S4"/>
    <property type="match status" value="1"/>
</dbReference>
<dbReference type="PANTHER" id="PTHR11831:SF4">
    <property type="entry name" value="SMALL RIBOSOMAL SUBUNIT PROTEIN US4M"/>
    <property type="match status" value="1"/>
</dbReference>
<dbReference type="PANTHER" id="PTHR11831">
    <property type="entry name" value="30S 40S RIBOSOMAL PROTEIN"/>
    <property type="match status" value="1"/>
</dbReference>
<dbReference type="InterPro" id="IPR022801">
    <property type="entry name" value="Ribosomal_uS4"/>
</dbReference>
<evidence type="ECO:0000256" key="6">
    <source>
        <dbReference type="ARBA" id="ARBA00035254"/>
    </source>
</evidence>
<dbReference type="GO" id="GO:0003735">
    <property type="term" value="F:structural constituent of ribosome"/>
    <property type="evidence" value="ECO:0007669"/>
    <property type="project" value="TreeGrafter"/>
</dbReference>
<dbReference type="InterPro" id="IPR001912">
    <property type="entry name" value="Ribosomal_uS4_N"/>
</dbReference>
<comment type="similarity">
    <text evidence="1">Belongs to the universal ribosomal protein uS4 family.</text>
</comment>
<dbReference type="NCBIfam" id="NF003717">
    <property type="entry name" value="PRK05327.1"/>
    <property type="match status" value="1"/>
</dbReference>
<reference evidence="10 11" key="1">
    <citation type="journal article" date="2016" name="Nat. Commun.">
        <title>Thousands of microbial genomes shed light on interconnected biogeochemical processes in an aquifer system.</title>
        <authorList>
            <person name="Anantharaman K."/>
            <person name="Brown C.T."/>
            <person name="Hug L.A."/>
            <person name="Sharon I."/>
            <person name="Castelle C.J."/>
            <person name="Probst A.J."/>
            <person name="Thomas B.C."/>
            <person name="Singh A."/>
            <person name="Wilkins M.J."/>
            <person name="Karaoz U."/>
            <person name="Brodie E.L."/>
            <person name="Williams K.H."/>
            <person name="Hubbard S.S."/>
            <person name="Banfield J.F."/>
        </authorList>
    </citation>
    <scope>NUCLEOTIDE SEQUENCE [LARGE SCALE GENOMIC DNA]</scope>
</reference>
<protein>
    <recommendedName>
        <fullName evidence="6">Small ribosomal subunit protein uS4</fullName>
    </recommendedName>
</protein>
<evidence type="ECO:0000256" key="1">
    <source>
        <dbReference type="ARBA" id="ARBA00007465"/>
    </source>
</evidence>
<dbReference type="EMBL" id="MFKK01000034">
    <property type="protein sequence ID" value="OGG40087.1"/>
    <property type="molecule type" value="Genomic_DNA"/>
</dbReference>
<dbReference type="GO" id="GO:0015935">
    <property type="term" value="C:small ribosomal subunit"/>
    <property type="evidence" value="ECO:0007669"/>
    <property type="project" value="TreeGrafter"/>
</dbReference>
<evidence type="ECO:0000259" key="8">
    <source>
        <dbReference type="SMART" id="SM00363"/>
    </source>
</evidence>
<dbReference type="Pfam" id="PF00163">
    <property type="entry name" value="Ribosomal_S4"/>
    <property type="match status" value="1"/>
</dbReference>
<accession>A0A1F6BU66</accession>
<proteinExistence type="inferred from homology"/>
<dbReference type="CDD" id="cd00165">
    <property type="entry name" value="S4"/>
    <property type="match status" value="1"/>
</dbReference>
<evidence type="ECO:0000256" key="3">
    <source>
        <dbReference type="ARBA" id="ARBA00022884"/>
    </source>
</evidence>
<feature type="domain" description="RNA-binding S4" evidence="8">
    <location>
        <begin position="90"/>
        <end position="147"/>
    </location>
</feature>
<dbReference type="GO" id="GO:0019843">
    <property type="term" value="F:rRNA binding"/>
    <property type="evidence" value="ECO:0007669"/>
    <property type="project" value="UniProtKB-KW"/>
</dbReference>
<dbReference type="Proteomes" id="UP000176996">
    <property type="component" value="Unassembled WGS sequence"/>
</dbReference>
<keyword evidence="2" id="KW-0699">rRNA-binding</keyword>